<accession>A0A812L3R1</accession>
<dbReference type="GO" id="GO:0004674">
    <property type="term" value="F:protein serine/threonine kinase activity"/>
    <property type="evidence" value="ECO:0007669"/>
    <property type="project" value="UniProtKB-KW"/>
</dbReference>
<keyword evidence="3 6" id="KW-0547">Nucleotide-binding</keyword>
<evidence type="ECO:0000256" key="6">
    <source>
        <dbReference type="PROSITE-ProRule" id="PRU10141"/>
    </source>
</evidence>
<dbReference type="CDD" id="cd07833">
    <property type="entry name" value="STKc_CDKL"/>
    <property type="match status" value="1"/>
</dbReference>
<keyword evidence="2" id="KW-0808">Transferase</keyword>
<organism evidence="9 10">
    <name type="scientific">Symbiodinium pilosum</name>
    <name type="common">Dinoflagellate</name>
    <dbReference type="NCBI Taxonomy" id="2952"/>
    <lineage>
        <taxon>Eukaryota</taxon>
        <taxon>Sar</taxon>
        <taxon>Alveolata</taxon>
        <taxon>Dinophyceae</taxon>
        <taxon>Suessiales</taxon>
        <taxon>Symbiodiniaceae</taxon>
        <taxon>Symbiodinium</taxon>
    </lineage>
</organism>
<evidence type="ECO:0000256" key="2">
    <source>
        <dbReference type="ARBA" id="ARBA00022679"/>
    </source>
</evidence>
<dbReference type="AlphaFoldDB" id="A0A812L3R1"/>
<feature type="binding site" evidence="6">
    <location>
        <position position="34"/>
    </location>
    <ligand>
        <name>ATP</name>
        <dbReference type="ChEBI" id="CHEBI:30616"/>
    </ligand>
</feature>
<keyword evidence="10" id="KW-1185">Reference proteome</keyword>
<evidence type="ECO:0000256" key="7">
    <source>
        <dbReference type="RuleBase" id="RU000304"/>
    </source>
</evidence>
<evidence type="ECO:0000256" key="4">
    <source>
        <dbReference type="ARBA" id="ARBA00022777"/>
    </source>
</evidence>
<sequence length="298" mass="34423">MNKYDVLGVVGEGAYGVVLKCKNKDTNEVVAIKKFKESEEDEVVRKTTLREVKILRIMRHENIVQLKEAFRRKGKLYLVFEFVEKSMLDILEANPNGVDTETVRVLTCQLARAIEYCHRHDVIHRDIKPENLLINPADNALRLCDFGFARTMSADTPLTDYVATRWYRAPELLLGSTHYGKDVDIWAVGCIMGELTDGQPLFAGESEVDQLFVIQKVLGPLTPEHMEMFLRNPRFLGIQFPDVSRPETLEKRYLRRMPKLQMQLLKGILVMEPRRRLSAREMLRMPWFEAVQGLGCRV</sequence>
<evidence type="ECO:0000256" key="3">
    <source>
        <dbReference type="ARBA" id="ARBA00022741"/>
    </source>
</evidence>
<evidence type="ECO:0000256" key="5">
    <source>
        <dbReference type="ARBA" id="ARBA00022840"/>
    </source>
</evidence>
<dbReference type="FunFam" id="3.30.200.20:FF:000171">
    <property type="entry name" value="Putative cyclin-dependent kinase-like 5"/>
    <property type="match status" value="1"/>
</dbReference>
<dbReference type="InterPro" id="IPR050117">
    <property type="entry name" value="MAPK"/>
</dbReference>
<dbReference type="Gene3D" id="3.30.200.20">
    <property type="entry name" value="Phosphorylase Kinase, domain 1"/>
    <property type="match status" value="1"/>
</dbReference>
<name>A0A812L3R1_SYMPI</name>
<protein>
    <submittedName>
        <fullName evidence="9">Cdkl5 protein</fullName>
    </submittedName>
</protein>
<dbReference type="InterPro" id="IPR017441">
    <property type="entry name" value="Protein_kinase_ATP_BS"/>
</dbReference>
<keyword evidence="4" id="KW-0418">Kinase</keyword>
<dbReference type="EMBL" id="CAJNIZ010005181">
    <property type="protein sequence ID" value="CAE7239610.1"/>
    <property type="molecule type" value="Genomic_DNA"/>
</dbReference>
<dbReference type="InterPro" id="IPR008271">
    <property type="entry name" value="Ser/Thr_kinase_AS"/>
</dbReference>
<dbReference type="SMART" id="SM00220">
    <property type="entry name" value="S_TKc"/>
    <property type="match status" value="1"/>
</dbReference>
<feature type="domain" description="Protein kinase" evidence="8">
    <location>
        <begin position="4"/>
        <end position="288"/>
    </location>
</feature>
<dbReference type="Gene3D" id="1.10.510.10">
    <property type="entry name" value="Transferase(Phosphotransferase) domain 1"/>
    <property type="match status" value="1"/>
</dbReference>
<dbReference type="InterPro" id="IPR000719">
    <property type="entry name" value="Prot_kinase_dom"/>
</dbReference>
<comment type="similarity">
    <text evidence="7">Belongs to the protein kinase superfamily.</text>
</comment>
<dbReference type="InterPro" id="IPR011009">
    <property type="entry name" value="Kinase-like_dom_sf"/>
</dbReference>
<proteinExistence type="inferred from homology"/>
<gene>
    <name evidence="9" type="primary">Cdkl5</name>
    <name evidence="9" type="ORF">SPIL2461_LOCUS4048</name>
</gene>
<evidence type="ECO:0000313" key="9">
    <source>
        <dbReference type="EMBL" id="CAE7239610.1"/>
    </source>
</evidence>
<keyword evidence="5 6" id="KW-0067">ATP-binding</keyword>
<dbReference type="Pfam" id="PF00069">
    <property type="entry name" value="Pkinase"/>
    <property type="match status" value="1"/>
</dbReference>
<dbReference type="FunFam" id="1.10.510.10:FF:000624">
    <property type="entry name" value="Mitogen-activated protein kinase"/>
    <property type="match status" value="1"/>
</dbReference>
<dbReference type="PROSITE" id="PS00108">
    <property type="entry name" value="PROTEIN_KINASE_ST"/>
    <property type="match status" value="1"/>
</dbReference>
<reference evidence="9" key="1">
    <citation type="submission" date="2021-02" db="EMBL/GenBank/DDBJ databases">
        <authorList>
            <person name="Dougan E. K."/>
            <person name="Rhodes N."/>
            <person name="Thang M."/>
            <person name="Chan C."/>
        </authorList>
    </citation>
    <scope>NUCLEOTIDE SEQUENCE</scope>
</reference>
<dbReference type="PROSITE" id="PS50011">
    <property type="entry name" value="PROTEIN_KINASE_DOM"/>
    <property type="match status" value="1"/>
</dbReference>
<evidence type="ECO:0000256" key="1">
    <source>
        <dbReference type="ARBA" id="ARBA00022527"/>
    </source>
</evidence>
<dbReference type="PANTHER" id="PTHR24055">
    <property type="entry name" value="MITOGEN-ACTIVATED PROTEIN KINASE"/>
    <property type="match status" value="1"/>
</dbReference>
<dbReference type="Proteomes" id="UP000649617">
    <property type="component" value="Unassembled WGS sequence"/>
</dbReference>
<keyword evidence="1 7" id="KW-0723">Serine/threonine-protein kinase</keyword>
<dbReference type="OrthoDB" id="548217at2759"/>
<dbReference type="GO" id="GO:0005524">
    <property type="term" value="F:ATP binding"/>
    <property type="evidence" value="ECO:0007669"/>
    <property type="project" value="UniProtKB-UniRule"/>
</dbReference>
<evidence type="ECO:0000259" key="8">
    <source>
        <dbReference type="PROSITE" id="PS50011"/>
    </source>
</evidence>
<dbReference type="SUPFAM" id="SSF56112">
    <property type="entry name" value="Protein kinase-like (PK-like)"/>
    <property type="match status" value="1"/>
</dbReference>
<comment type="caution">
    <text evidence="9">The sequence shown here is derived from an EMBL/GenBank/DDBJ whole genome shotgun (WGS) entry which is preliminary data.</text>
</comment>
<dbReference type="PROSITE" id="PS00107">
    <property type="entry name" value="PROTEIN_KINASE_ATP"/>
    <property type="match status" value="1"/>
</dbReference>
<evidence type="ECO:0000313" key="10">
    <source>
        <dbReference type="Proteomes" id="UP000649617"/>
    </source>
</evidence>